<dbReference type="Gene3D" id="3.40.190.10">
    <property type="entry name" value="Periplasmic binding protein-like II"/>
    <property type="match status" value="1"/>
</dbReference>
<feature type="non-terminal residue" evidence="1">
    <location>
        <position position="255"/>
    </location>
</feature>
<dbReference type="InterPro" id="IPR006059">
    <property type="entry name" value="SBP"/>
</dbReference>
<organism evidence="1">
    <name type="scientific">marine sediment metagenome</name>
    <dbReference type="NCBI Taxonomy" id="412755"/>
    <lineage>
        <taxon>unclassified sequences</taxon>
        <taxon>metagenomes</taxon>
        <taxon>ecological metagenomes</taxon>
    </lineage>
</organism>
<gene>
    <name evidence="1" type="ORF">S01H1_58998</name>
</gene>
<sequence>EVGLNPEVPPKSLDEVLEFNKKIYKTDAKGKIVTLGFIPNNLWGSFVAWAYMWGGDFYNEKTGKITAFNPVNEKALQWQIDFFKKYGGIETVSAWQQGFTGGANDPFIKRKLGMMTASHYHYYFWYKYGPPDFLKTTIGYAPIPKFPGPDTLPKGQVLTSNAHIMLKGCKNPEAAYTFLKELCYGEGYLRANMPYAAYTSSSRSLNERFEKEIGIPDFWPKELWKLELHMLETKKPWPSIPVVGRLMNELTQQVE</sequence>
<name>X0XGJ1_9ZZZZ</name>
<comment type="caution">
    <text evidence="1">The sequence shown here is derived from an EMBL/GenBank/DDBJ whole genome shotgun (WGS) entry which is preliminary data.</text>
</comment>
<evidence type="ECO:0000313" key="1">
    <source>
        <dbReference type="EMBL" id="GAG24046.1"/>
    </source>
</evidence>
<evidence type="ECO:0008006" key="2">
    <source>
        <dbReference type="Google" id="ProtNLM"/>
    </source>
</evidence>
<reference evidence="1" key="1">
    <citation type="journal article" date="2014" name="Front. Microbiol.">
        <title>High frequency of phylogenetically diverse reductive dehalogenase-homologous genes in deep subseafloor sedimentary metagenomes.</title>
        <authorList>
            <person name="Kawai M."/>
            <person name="Futagami T."/>
            <person name="Toyoda A."/>
            <person name="Takaki Y."/>
            <person name="Nishi S."/>
            <person name="Hori S."/>
            <person name="Arai W."/>
            <person name="Tsubouchi T."/>
            <person name="Morono Y."/>
            <person name="Uchiyama I."/>
            <person name="Ito T."/>
            <person name="Fujiyama A."/>
            <person name="Inagaki F."/>
            <person name="Takami H."/>
        </authorList>
    </citation>
    <scope>NUCLEOTIDE SEQUENCE</scope>
    <source>
        <strain evidence="1">Expedition CK06-06</strain>
    </source>
</reference>
<proteinExistence type="predicted"/>
<feature type="non-terminal residue" evidence="1">
    <location>
        <position position="1"/>
    </location>
</feature>
<dbReference type="SUPFAM" id="SSF53850">
    <property type="entry name" value="Periplasmic binding protein-like II"/>
    <property type="match status" value="1"/>
</dbReference>
<dbReference type="Pfam" id="PF01547">
    <property type="entry name" value="SBP_bac_1"/>
    <property type="match status" value="1"/>
</dbReference>
<accession>X0XGJ1</accession>
<dbReference type="EMBL" id="BARS01038564">
    <property type="protein sequence ID" value="GAG24046.1"/>
    <property type="molecule type" value="Genomic_DNA"/>
</dbReference>
<dbReference type="AlphaFoldDB" id="X0XGJ1"/>
<protein>
    <recommendedName>
        <fullName evidence="2">Extracellular solute-binding protein</fullName>
    </recommendedName>
</protein>